<feature type="transmembrane region" description="Helical" evidence="1">
    <location>
        <begin position="68"/>
        <end position="87"/>
    </location>
</feature>
<dbReference type="Proteomes" id="UP000006729">
    <property type="component" value="Chromosome 11"/>
</dbReference>
<sequence>MQQSCLYLVLISVRFPMITHIQECSLHTCLHNPIWKCSCNSARYFIWLSSLNMFCSMLAYYIPNYSVLVCFFHTFFSSFVLLTFLFASKITCHELIGSRDSHAHELRTNQAEIDAIISCRTS</sequence>
<organism evidence="2 3">
    <name type="scientific">Populus trichocarpa</name>
    <name type="common">Western balsam poplar</name>
    <name type="synonym">Populus balsamifera subsp. trichocarpa</name>
    <dbReference type="NCBI Taxonomy" id="3694"/>
    <lineage>
        <taxon>Eukaryota</taxon>
        <taxon>Viridiplantae</taxon>
        <taxon>Streptophyta</taxon>
        <taxon>Embryophyta</taxon>
        <taxon>Tracheophyta</taxon>
        <taxon>Spermatophyta</taxon>
        <taxon>Magnoliopsida</taxon>
        <taxon>eudicotyledons</taxon>
        <taxon>Gunneridae</taxon>
        <taxon>Pentapetalae</taxon>
        <taxon>rosids</taxon>
        <taxon>fabids</taxon>
        <taxon>Malpighiales</taxon>
        <taxon>Salicaceae</taxon>
        <taxon>Saliceae</taxon>
        <taxon>Populus</taxon>
    </lineage>
</organism>
<evidence type="ECO:0000313" key="3">
    <source>
        <dbReference type="Proteomes" id="UP000006729"/>
    </source>
</evidence>
<keyword evidence="1" id="KW-0472">Membrane</keyword>
<proteinExistence type="predicted"/>
<dbReference type="HOGENOM" id="CLU_2030684_0_0_1"/>
<gene>
    <name evidence="2" type="ORF">POPTR_011G059000</name>
</gene>
<keyword evidence="1" id="KW-1133">Transmembrane helix</keyword>
<evidence type="ECO:0000313" key="2">
    <source>
        <dbReference type="EMBL" id="PNT12012.1"/>
    </source>
</evidence>
<dbReference type="InParanoid" id="U5G161"/>
<keyword evidence="3" id="KW-1185">Reference proteome</keyword>
<name>U5G161_POPTR</name>
<evidence type="ECO:0000256" key="1">
    <source>
        <dbReference type="SAM" id="Phobius"/>
    </source>
</evidence>
<accession>U5G161</accession>
<protein>
    <submittedName>
        <fullName evidence="2">Uncharacterized protein</fullName>
    </submittedName>
</protein>
<dbReference type="AlphaFoldDB" id="U5G161"/>
<keyword evidence="1" id="KW-0812">Transmembrane</keyword>
<feature type="transmembrane region" description="Helical" evidence="1">
    <location>
        <begin position="44"/>
        <end position="62"/>
    </location>
</feature>
<dbReference type="EMBL" id="CM009300">
    <property type="protein sequence ID" value="PNT12012.1"/>
    <property type="molecule type" value="Genomic_DNA"/>
</dbReference>
<reference evidence="2 3" key="1">
    <citation type="journal article" date="2006" name="Science">
        <title>The genome of black cottonwood, Populus trichocarpa (Torr. &amp; Gray).</title>
        <authorList>
            <person name="Tuskan G.A."/>
            <person name="Difazio S."/>
            <person name="Jansson S."/>
            <person name="Bohlmann J."/>
            <person name="Grigoriev I."/>
            <person name="Hellsten U."/>
            <person name="Putnam N."/>
            <person name="Ralph S."/>
            <person name="Rombauts S."/>
            <person name="Salamov A."/>
            <person name="Schein J."/>
            <person name="Sterck L."/>
            <person name="Aerts A."/>
            <person name="Bhalerao R.R."/>
            <person name="Bhalerao R.P."/>
            <person name="Blaudez D."/>
            <person name="Boerjan W."/>
            <person name="Brun A."/>
            <person name="Brunner A."/>
            <person name="Busov V."/>
            <person name="Campbell M."/>
            <person name="Carlson J."/>
            <person name="Chalot M."/>
            <person name="Chapman J."/>
            <person name="Chen G.L."/>
            <person name="Cooper D."/>
            <person name="Coutinho P.M."/>
            <person name="Couturier J."/>
            <person name="Covert S."/>
            <person name="Cronk Q."/>
            <person name="Cunningham R."/>
            <person name="Davis J."/>
            <person name="Degroeve S."/>
            <person name="Dejardin A."/>
            <person name="Depamphilis C."/>
            <person name="Detter J."/>
            <person name="Dirks B."/>
            <person name="Dubchak I."/>
            <person name="Duplessis S."/>
            <person name="Ehlting J."/>
            <person name="Ellis B."/>
            <person name="Gendler K."/>
            <person name="Goodstein D."/>
            <person name="Gribskov M."/>
            <person name="Grimwood J."/>
            <person name="Groover A."/>
            <person name="Gunter L."/>
            <person name="Hamberger B."/>
            <person name="Heinze B."/>
            <person name="Helariutta Y."/>
            <person name="Henrissat B."/>
            <person name="Holligan D."/>
            <person name="Holt R."/>
            <person name="Huang W."/>
            <person name="Islam-Faridi N."/>
            <person name="Jones S."/>
            <person name="Jones-Rhoades M."/>
            <person name="Jorgensen R."/>
            <person name="Joshi C."/>
            <person name="Kangasjarvi J."/>
            <person name="Karlsson J."/>
            <person name="Kelleher C."/>
            <person name="Kirkpatrick R."/>
            <person name="Kirst M."/>
            <person name="Kohler A."/>
            <person name="Kalluri U."/>
            <person name="Larimer F."/>
            <person name="Leebens-Mack J."/>
            <person name="Leple J.C."/>
            <person name="Locascio P."/>
            <person name="Lou Y."/>
            <person name="Lucas S."/>
            <person name="Martin F."/>
            <person name="Montanini B."/>
            <person name="Napoli C."/>
            <person name="Nelson D.R."/>
            <person name="Nelson C."/>
            <person name="Nieminen K."/>
            <person name="Nilsson O."/>
            <person name="Pereda V."/>
            <person name="Peter G."/>
            <person name="Philippe R."/>
            <person name="Pilate G."/>
            <person name="Poliakov A."/>
            <person name="Razumovskaya J."/>
            <person name="Richardson P."/>
            <person name="Rinaldi C."/>
            <person name="Ritland K."/>
            <person name="Rouze P."/>
            <person name="Ryaboy D."/>
            <person name="Schmutz J."/>
            <person name="Schrader J."/>
            <person name="Segerman B."/>
            <person name="Shin H."/>
            <person name="Siddiqui A."/>
            <person name="Sterky F."/>
            <person name="Terry A."/>
            <person name="Tsai C.J."/>
            <person name="Uberbacher E."/>
            <person name="Unneberg P."/>
            <person name="Vahala J."/>
            <person name="Wall K."/>
            <person name="Wessler S."/>
            <person name="Yang G."/>
            <person name="Yin T."/>
            <person name="Douglas C."/>
            <person name="Marra M."/>
            <person name="Sandberg G."/>
            <person name="Van de Peer Y."/>
            <person name="Rokhsar D."/>
        </authorList>
    </citation>
    <scope>NUCLEOTIDE SEQUENCE [LARGE SCALE GENOMIC DNA]</scope>
    <source>
        <strain evidence="3">cv. Nisqually</strain>
    </source>
</reference>